<accession>A0A6B3RIP3</accession>
<dbReference type="PANTHER" id="PTHR34135:SF2">
    <property type="entry name" value="LYSOZYME"/>
    <property type="match status" value="1"/>
</dbReference>
<dbReference type="GO" id="GO:0009253">
    <property type="term" value="P:peptidoglycan catabolic process"/>
    <property type="evidence" value="ECO:0007669"/>
    <property type="project" value="InterPro"/>
</dbReference>
<organism evidence="5 6">
    <name type="scientific">Pseudotabrizicola algicola</name>
    <dbReference type="NCBI Taxonomy" id="2709381"/>
    <lineage>
        <taxon>Bacteria</taxon>
        <taxon>Pseudomonadati</taxon>
        <taxon>Pseudomonadota</taxon>
        <taxon>Alphaproteobacteria</taxon>
        <taxon>Rhodobacterales</taxon>
        <taxon>Paracoccaceae</taxon>
        <taxon>Pseudotabrizicola</taxon>
    </lineage>
</organism>
<dbReference type="SMART" id="SM00641">
    <property type="entry name" value="Glyco_25"/>
    <property type="match status" value="1"/>
</dbReference>
<keyword evidence="2 5" id="KW-0378">Hydrolase</keyword>
<comment type="similarity">
    <text evidence="1">Belongs to the glycosyl hydrolase 25 family.</text>
</comment>
<dbReference type="Proteomes" id="UP000481421">
    <property type="component" value="Unassembled WGS sequence"/>
</dbReference>
<evidence type="ECO:0000256" key="3">
    <source>
        <dbReference type="ARBA" id="ARBA00023295"/>
    </source>
</evidence>
<proteinExistence type="inferred from homology"/>
<dbReference type="InterPro" id="IPR018077">
    <property type="entry name" value="Glyco_hydro_fam25_subgr"/>
</dbReference>
<dbReference type="GO" id="GO:0016998">
    <property type="term" value="P:cell wall macromolecule catabolic process"/>
    <property type="evidence" value="ECO:0007669"/>
    <property type="project" value="InterPro"/>
</dbReference>
<dbReference type="InterPro" id="IPR017853">
    <property type="entry name" value="GH"/>
</dbReference>
<dbReference type="RefSeq" id="WP_164610091.1">
    <property type="nucleotide sequence ID" value="NZ_JAAIKE010000002.1"/>
</dbReference>
<keyword evidence="3" id="KW-0326">Glycosidase</keyword>
<keyword evidence="4" id="KW-0732">Signal</keyword>
<dbReference type="SUPFAM" id="SSF51445">
    <property type="entry name" value="(Trans)glycosidases"/>
    <property type="match status" value="1"/>
</dbReference>
<protein>
    <submittedName>
        <fullName evidence="5">Glycoside hydrolase family 25 protein</fullName>
    </submittedName>
</protein>
<dbReference type="CDD" id="cd06413">
    <property type="entry name" value="GH25_muramidase_1"/>
    <property type="match status" value="1"/>
</dbReference>
<comment type="caution">
    <text evidence="5">The sequence shown here is derived from an EMBL/GenBank/DDBJ whole genome shotgun (WGS) entry which is preliminary data.</text>
</comment>
<gene>
    <name evidence="5" type="ORF">G3572_06670</name>
</gene>
<reference evidence="5 6" key="1">
    <citation type="submission" date="2020-02" db="EMBL/GenBank/DDBJ databases">
        <title>Rhodobacter algicola sp. nov., isolated from microalga culture.</title>
        <authorList>
            <person name="Park C.-Y."/>
        </authorList>
    </citation>
    <scope>NUCLEOTIDE SEQUENCE [LARGE SCALE GENOMIC DNA]</scope>
    <source>
        <strain evidence="5 6">ETT8</strain>
    </source>
</reference>
<dbReference type="Gene3D" id="3.20.20.80">
    <property type="entry name" value="Glycosidases"/>
    <property type="match status" value="1"/>
</dbReference>
<feature type="chain" id="PRO_5025337683" evidence="4">
    <location>
        <begin position="29"/>
        <end position="277"/>
    </location>
</feature>
<name>A0A6B3RIP3_9RHOB</name>
<keyword evidence="6" id="KW-1185">Reference proteome</keyword>
<evidence type="ECO:0000256" key="2">
    <source>
        <dbReference type="ARBA" id="ARBA00022801"/>
    </source>
</evidence>
<dbReference type="PROSITE" id="PS51257">
    <property type="entry name" value="PROKAR_LIPOPROTEIN"/>
    <property type="match status" value="1"/>
</dbReference>
<sequence length="277" mass="30585">MTDKPFPLLSRALPLCLMLGLAACGSPAPQGRAPLPNAAATSLPMGVVTAPNFGDRKPHPWDGRAPSAYAVHGTDTSRYQPPVDWALARANGVNFTFVKATEGADDTDPMFRQHWDGARAAGVATGAYHFWYHCATGRAQAQNYIRQVPRATGALPPVLDLEWTPFSPTCTRRPPQAELLAEAQTFIDMVARHYGQMPIVYVSPDIFKDRELWRLRGVEFWLRSVAGHPSQVYPGTRWTFWQYSGTGQIPGKPGDGDLNVFAGSPAEWRAWLARRTR</sequence>
<dbReference type="InterPro" id="IPR002053">
    <property type="entry name" value="Glyco_hydro_25"/>
</dbReference>
<dbReference type="GO" id="GO:0016052">
    <property type="term" value="P:carbohydrate catabolic process"/>
    <property type="evidence" value="ECO:0007669"/>
    <property type="project" value="TreeGrafter"/>
</dbReference>
<dbReference type="PANTHER" id="PTHR34135">
    <property type="entry name" value="LYSOZYME"/>
    <property type="match status" value="1"/>
</dbReference>
<feature type="signal peptide" evidence="4">
    <location>
        <begin position="1"/>
        <end position="28"/>
    </location>
</feature>
<dbReference type="AlphaFoldDB" id="A0A6B3RIP3"/>
<dbReference type="EMBL" id="JAAIKE010000002">
    <property type="protein sequence ID" value="NEX45880.1"/>
    <property type="molecule type" value="Genomic_DNA"/>
</dbReference>
<evidence type="ECO:0000256" key="1">
    <source>
        <dbReference type="ARBA" id="ARBA00010646"/>
    </source>
</evidence>
<evidence type="ECO:0000256" key="4">
    <source>
        <dbReference type="SAM" id="SignalP"/>
    </source>
</evidence>
<dbReference type="Pfam" id="PF01183">
    <property type="entry name" value="Glyco_hydro_25"/>
    <property type="match status" value="1"/>
</dbReference>
<dbReference type="PROSITE" id="PS51904">
    <property type="entry name" value="GLYCOSYL_HYDROL_F25_2"/>
    <property type="match status" value="1"/>
</dbReference>
<evidence type="ECO:0000313" key="6">
    <source>
        <dbReference type="Proteomes" id="UP000481421"/>
    </source>
</evidence>
<evidence type="ECO:0000313" key="5">
    <source>
        <dbReference type="EMBL" id="NEX45880.1"/>
    </source>
</evidence>
<dbReference type="GO" id="GO:0003796">
    <property type="term" value="F:lysozyme activity"/>
    <property type="evidence" value="ECO:0007669"/>
    <property type="project" value="InterPro"/>
</dbReference>